<dbReference type="Proteomes" id="UP000006352">
    <property type="component" value="Unassembled WGS sequence"/>
</dbReference>
<dbReference type="HOGENOM" id="CLU_077450_0_0_1"/>
<name>J4GPR7_9APHY</name>
<proteinExistence type="predicted"/>
<organism evidence="1 2">
    <name type="scientific">Fibroporia radiculosa</name>
    <dbReference type="NCBI Taxonomy" id="599839"/>
    <lineage>
        <taxon>Eukaryota</taxon>
        <taxon>Fungi</taxon>
        <taxon>Dikarya</taxon>
        <taxon>Basidiomycota</taxon>
        <taxon>Agaricomycotina</taxon>
        <taxon>Agaricomycetes</taxon>
        <taxon>Polyporales</taxon>
        <taxon>Fibroporiaceae</taxon>
        <taxon>Fibroporia</taxon>
    </lineage>
</organism>
<dbReference type="EMBL" id="HE797087">
    <property type="protein sequence ID" value="CCM02645.1"/>
    <property type="molecule type" value="Genomic_DNA"/>
</dbReference>
<keyword evidence="2" id="KW-1185">Reference proteome</keyword>
<dbReference type="GeneID" id="24097556"/>
<evidence type="ECO:0008006" key="3">
    <source>
        <dbReference type="Google" id="ProtNLM"/>
    </source>
</evidence>
<sequence>MPHKDSSFISRLPVELLLAVKESIGDCDLRTHVCFYNTCRRVAALYDRDGENIWELLCRHVGLGLLHEETRHREEISWKKIAFDCIAEDGFCSHPLCGTRRLTENARSMQEAIRKWGMKFLDSGKAYKPDSRLQGVIINPVFEHIGFQLGHPLQMQFPTEDDAFLHCDDIPGYPQARRTLCKHPIAYRSFATFPPLRWMTLLISPALEYDLLNHSGVTVYDIELDLRADLDRSLTVIDLQELLEGTFRHDIFMPEANGMEILNYTTVRKLWEISRWDGFEQDDEDPYQFWAKFSPLDDATDDEEAQSDADAA</sequence>
<gene>
    <name evidence="1" type="ORF">FIBRA_04749</name>
</gene>
<dbReference type="OrthoDB" id="2803395at2759"/>
<evidence type="ECO:0000313" key="2">
    <source>
        <dbReference type="Proteomes" id="UP000006352"/>
    </source>
</evidence>
<reference evidence="1 2" key="1">
    <citation type="journal article" date="2012" name="Appl. Environ. Microbiol.">
        <title>Short-read sequencing for genomic analysis of the brown rot fungus Fibroporia radiculosa.</title>
        <authorList>
            <person name="Tang J.D."/>
            <person name="Perkins A.D."/>
            <person name="Sonstegard T.S."/>
            <person name="Schroeder S.G."/>
            <person name="Burgess S.C."/>
            <person name="Diehl S.V."/>
        </authorList>
    </citation>
    <scope>NUCLEOTIDE SEQUENCE [LARGE SCALE GENOMIC DNA]</scope>
    <source>
        <strain evidence="1 2">TFFH 294</strain>
    </source>
</reference>
<evidence type="ECO:0000313" key="1">
    <source>
        <dbReference type="EMBL" id="CCM02645.1"/>
    </source>
</evidence>
<accession>J4GPR7</accession>
<dbReference type="AlphaFoldDB" id="J4GPR7"/>
<dbReference type="InParanoid" id="J4GPR7"/>
<protein>
    <recommendedName>
        <fullName evidence="3">F-box domain-containing protein</fullName>
    </recommendedName>
</protein>
<dbReference type="RefSeq" id="XP_012181928.1">
    <property type="nucleotide sequence ID" value="XM_012326538.1"/>
</dbReference>